<protein>
    <recommendedName>
        <fullName evidence="4">DUF4408 domain-containing protein</fullName>
    </recommendedName>
</protein>
<dbReference type="OrthoDB" id="1095087at2759"/>
<proteinExistence type="predicted"/>
<feature type="transmembrane region" description="Helical" evidence="1">
    <location>
        <begin position="26"/>
        <end position="45"/>
    </location>
</feature>
<dbReference type="EMBL" id="SZYD01000017">
    <property type="protein sequence ID" value="KAD3066480.1"/>
    <property type="molecule type" value="Genomic_DNA"/>
</dbReference>
<dbReference type="PANTHER" id="PTHR33640">
    <property type="entry name" value="TRANSMEMBRANE PROTEIN"/>
    <property type="match status" value="1"/>
</dbReference>
<sequence length="299" mass="34419">MNSIDFRTEKANAIFRYRNLQTITNLFRLMEICVFVVVISTFSSQLPFSVRFSADCFRGMSFASFSPKFVFVIGNVIVLILLFISRTAENGDRNGKIDVYDECVKRCEKSVVNSATDIVAIRDRTTCRSQSEKMMRIECINVQNHRKLKRSVTDRNVLMNVDFSGDKTPAPEICKNQWENMMTMEFKHGPNNRKLMQKENVYFIGDETPAPKICRSSSEKMMSVECEDVQSRRKLMRAVTEKKILKNVDYLYGETPAPERCGVDELSGEAFRRMVEAFIAKQQRSLRDEELVPVPYVGA</sequence>
<evidence type="ECO:0000256" key="1">
    <source>
        <dbReference type="SAM" id="Phobius"/>
    </source>
</evidence>
<accession>A0A5N6LXW9</accession>
<name>A0A5N6LXW9_9ASTR</name>
<feature type="transmembrane region" description="Helical" evidence="1">
    <location>
        <begin position="65"/>
        <end position="84"/>
    </location>
</feature>
<keyword evidence="1" id="KW-1133">Transmembrane helix</keyword>
<dbReference type="PANTHER" id="PTHR33640:SF38">
    <property type="entry name" value="DUF4408 DOMAIN-CONTAINING PROTEIN"/>
    <property type="match status" value="1"/>
</dbReference>
<dbReference type="Proteomes" id="UP000326396">
    <property type="component" value="Linkage Group LG7"/>
</dbReference>
<keyword evidence="1" id="KW-0472">Membrane</keyword>
<evidence type="ECO:0008006" key="4">
    <source>
        <dbReference type="Google" id="ProtNLM"/>
    </source>
</evidence>
<dbReference type="AlphaFoldDB" id="A0A5N6LXW9"/>
<organism evidence="2 3">
    <name type="scientific">Mikania micrantha</name>
    <name type="common">bitter vine</name>
    <dbReference type="NCBI Taxonomy" id="192012"/>
    <lineage>
        <taxon>Eukaryota</taxon>
        <taxon>Viridiplantae</taxon>
        <taxon>Streptophyta</taxon>
        <taxon>Embryophyta</taxon>
        <taxon>Tracheophyta</taxon>
        <taxon>Spermatophyta</taxon>
        <taxon>Magnoliopsida</taxon>
        <taxon>eudicotyledons</taxon>
        <taxon>Gunneridae</taxon>
        <taxon>Pentapetalae</taxon>
        <taxon>asterids</taxon>
        <taxon>campanulids</taxon>
        <taxon>Asterales</taxon>
        <taxon>Asteraceae</taxon>
        <taxon>Asteroideae</taxon>
        <taxon>Heliantheae alliance</taxon>
        <taxon>Eupatorieae</taxon>
        <taxon>Mikania</taxon>
    </lineage>
</organism>
<keyword evidence="3" id="KW-1185">Reference proteome</keyword>
<comment type="caution">
    <text evidence="2">The sequence shown here is derived from an EMBL/GenBank/DDBJ whole genome shotgun (WGS) entry which is preliminary data.</text>
</comment>
<reference evidence="2 3" key="1">
    <citation type="submission" date="2019-05" db="EMBL/GenBank/DDBJ databases">
        <title>Mikania micrantha, genome provides insights into the molecular mechanism of rapid growth.</title>
        <authorList>
            <person name="Liu B."/>
        </authorList>
    </citation>
    <scope>NUCLEOTIDE SEQUENCE [LARGE SCALE GENOMIC DNA]</scope>
    <source>
        <strain evidence="2">NLD-2019</strain>
        <tissue evidence="2">Leaf</tissue>
    </source>
</reference>
<evidence type="ECO:0000313" key="3">
    <source>
        <dbReference type="Proteomes" id="UP000326396"/>
    </source>
</evidence>
<keyword evidence="1" id="KW-0812">Transmembrane</keyword>
<evidence type="ECO:0000313" key="2">
    <source>
        <dbReference type="EMBL" id="KAD3066480.1"/>
    </source>
</evidence>
<gene>
    <name evidence="2" type="ORF">E3N88_34360</name>
</gene>